<feature type="domain" description="TonB-dependent receptor-like beta-barrel" evidence="14">
    <location>
        <begin position="353"/>
        <end position="771"/>
    </location>
</feature>
<keyword evidence="5 12" id="KW-0812">Transmembrane</keyword>
<sequence length="814" mass="91998">MRILISSFMVLCTITLSYGQYDLTIKVLDDSTDDPLPNATLVLGDIIGASNLNGEFTFTDLPKGFYPLRVSYVGYSGIEKSIRIPDTKQLSIKLESEAFLTDEVVVSSTRASEDTPMTYTSVDKESIESLNLGQDLPFILNFTPSLVTTSDAGAGIGYTGLRIRGSDATRINVTINGIPLNDSESQGVFWVNTPDLASSTNNIQIQRGVGTSTNGAGAFGGTVNIQTNARKSEPYADIVNSFGSFNTRRHTLGFGTGLFNKYWTIDGRLSKIESDGYIDRASSDLQSYYFAGGFYKDKTMVKAIMFGGAERTYQSWYGTPEAVLENDTEGIEAVIINNGLNELQAENIKNSGRTFNWYLYDNQVDDYKQDHYQLHVSQELTPNLVANISAHYTYGRGFFEQYRYEDDFEDYGLEPVALGDTLIESSDIIRRRWLDNDFYGFTYSVNYTNDKFDLTVGGAANRYDGDHFGELIWAQLATNFQIEDRYYDNVGVKDDFNSFVKLNYNLNDRLSAYVDIQYRFIGYETNGTDNDLVEIDVNEEFNFFNPKFGVFYQMSDNHSFYSSFAVANREPVRNDFIDSPTTPKSERLNNLELGYKFVNSKMQIGINGYYMDYQDQLILTGELNDVGASVRTNVENSYRAGIELVGGAQLSRRWNWQANLTLSRNKIEEFNEVLYDYGQNFDEFNIITNNYSDTDIAFSPNVIAGSQLKFTPVNNGEITLLSKYVGEQFLDNTSNPNRKLDAYFVNDLRLSYTVLSNHFKELTFSVLINNVFDELYSSNGYTFGYFAGPGSEIRENYLYPQATRNFLASVTLRL</sequence>
<keyword evidence="8" id="KW-0406">Ion transport</keyword>
<keyword evidence="4" id="KW-0410">Iron transport</keyword>
<protein>
    <submittedName>
        <fullName evidence="16">TonB-dependent receptor</fullName>
    </submittedName>
</protein>
<dbReference type="PROSITE" id="PS52016">
    <property type="entry name" value="TONB_DEPENDENT_REC_3"/>
    <property type="match status" value="1"/>
</dbReference>
<dbReference type="KEGG" id="fuv:JR347_01585"/>
<keyword evidence="11 12" id="KW-0998">Cell outer membrane</keyword>
<evidence type="ECO:0000256" key="11">
    <source>
        <dbReference type="ARBA" id="ARBA00023237"/>
    </source>
</evidence>
<dbReference type="RefSeq" id="WP_205722315.1">
    <property type="nucleotide sequence ID" value="NZ_CP070608.1"/>
</dbReference>
<keyword evidence="17" id="KW-1185">Reference proteome</keyword>
<dbReference type="GO" id="GO:0015344">
    <property type="term" value="F:siderophore uptake transmembrane transporter activity"/>
    <property type="evidence" value="ECO:0007669"/>
    <property type="project" value="TreeGrafter"/>
</dbReference>
<evidence type="ECO:0000256" key="9">
    <source>
        <dbReference type="ARBA" id="ARBA00023077"/>
    </source>
</evidence>
<dbReference type="PANTHER" id="PTHR32552:SF68">
    <property type="entry name" value="FERRICHROME OUTER MEMBRANE TRANSPORTER_PHAGE RECEPTOR"/>
    <property type="match status" value="1"/>
</dbReference>
<keyword evidence="3 12" id="KW-1134">Transmembrane beta strand</keyword>
<keyword evidence="2 12" id="KW-0813">Transport</keyword>
<proteinExistence type="inferred from homology"/>
<comment type="similarity">
    <text evidence="12 13">Belongs to the TonB-dependent receptor family.</text>
</comment>
<keyword evidence="7" id="KW-0408">Iron</keyword>
<evidence type="ECO:0000256" key="13">
    <source>
        <dbReference type="RuleBase" id="RU003357"/>
    </source>
</evidence>
<evidence type="ECO:0000256" key="3">
    <source>
        <dbReference type="ARBA" id="ARBA00022452"/>
    </source>
</evidence>
<dbReference type="Gene3D" id="2.170.130.10">
    <property type="entry name" value="TonB-dependent receptor, plug domain"/>
    <property type="match status" value="1"/>
</dbReference>
<keyword evidence="10 12" id="KW-0472">Membrane</keyword>
<evidence type="ECO:0000313" key="16">
    <source>
        <dbReference type="EMBL" id="QSE97807.1"/>
    </source>
</evidence>
<accession>A0A974WIF6</accession>
<dbReference type="InterPro" id="IPR012910">
    <property type="entry name" value="Plug_dom"/>
</dbReference>
<keyword evidence="6" id="KW-0732">Signal</keyword>
<evidence type="ECO:0000256" key="4">
    <source>
        <dbReference type="ARBA" id="ARBA00022496"/>
    </source>
</evidence>
<evidence type="ECO:0000256" key="2">
    <source>
        <dbReference type="ARBA" id="ARBA00022448"/>
    </source>
</evidence>
<dbReference type="InterPro" id="IPR000531">
    <property type="entry name" value="Beta-barrel_TonB"/>
</dbReference>
<comment type="subcellular location">
    <subcellularLocation>
        <location evidence="1 12">Cell outer membrane</location>
        <topology evidence="1 12">Multi-pass membrane protein</topology>
    </subcellularLocation>
</comment>
<evidence type="ECO:0000256" key="12">
    <source>
        <dbReference type="PROSITE-ProRule" id="PRU01360"/>
    </source>
</evidence>
<dbReference type="EMBL" id="CP070608">
    <property type="protein sequence ID" value="QSE97807.1"/>
    <property type="molecule type" value="Genomic_DNA"/>
</dbReference>
<gene>
    <name evidence="16" type="ORF">JR347_01585</name>
</gene>
<dbReference type="PANTHER" id="PTHR32552">
    <property type="entry name" value="FERRICHROME IRON RECEPTOR-RELATED"/>
    <property type="match status" value="1"/>
</dbReference>
<dbReference type="AlphaFoldDB" id="A0A974WIF6"/>
<dbReference type="InterPro" id="IPR039426">
    <property type="entry name" value="TonB-dep_rcpt-like"/>
</dbReference>
<evidence type="ECO:0000256" key="10">
    <source>
        <dbReference type="ARBA" id="ARBA00023136"/>
    </source>
</evidence>
<dbReference type="InterPro" id="IPR036942">
    <property type="entry name" value="Beta-barrel_TonB_sf"/>
</dbReference>
<evidence type="ECO:0000256" key="6">
    <source>
        <dbReference type="ARBA" id="ARBA00022729"/>
    </source>
</evidence>
<evidence type="ECO:0000259" key="15">
    <source>
        <dbReference type="Pfam" id="PF07715"/>
    </source>
</evidence>
<dbReference type="Pfam" id="PF00593">
    <property type="entry name" value="TonB_dep_Rec_b-barrel"/>
    <property type="match status" value="1"/>
</dbReference>
<dbReference type="Gene3D" id="2.60.40.1120">
    <property type="entry name" value="Carboxypeptidase-like, regulatory domain"/>
    <property type="match status" value="1"/>
</dbReference>
<organism evidence="16 17">
    <name type="scientific">Fulvivirga lutea</name>
    <dbReference type="NCBI Taxonomy" id="2810512"/>
    <lineage>
        <taxon>Bacteria</taxon>
        <taxon>Pseudomonadati</taxon>
        <taxon>Bacteroidota</taxon>
        <taxon>Cytophagia</taxon>
        <taxon>Cytophagales</taxon>
        <taxon>Fulvivirgaceae</taxon>
        <taxon>Fulvivirga</taxon>
    </lineage>
</organism>
<dbReference type="SUPFAM" id="SSF49464">
    <property type="entry name" value="Carboxypeptidase regulatory domain-like"/>
    <property type="match status" value="1"/>
</dbReference>
<evidence type="ECO:0000256" key="5">
    <source>
        <dbReference type="ARBA" id="ARBA00022692"/>
    </source>
</evidence>
<feature type="domain" description="TonB-dependent receptor plug" evidence="15">
    <location>
        <begin position="113"/>
        <end position="222"/>
    </location>
</feature>
<keyword evidence="9 13" id="KW-0798">TonB box</keyword>
<evidence type="ECO:0000256" key="7">
    <source>
        <dbReference type="ARBA" id="ARBA00023004"/>
    </source>
</evidence>
<keyword evidence="16" id="KW-0675">Receptor</keyword>
<evidence type="ECO:0000256" key="8">
    <source>
        <dbReference type="ARBA" id="ARBA00023065"/>
    </source>
</evidence>
<evidence type="ECO:0000256" key="1">
    <source>
        <dbReference type="ARBA" id="ARBA00004571"/>
    </source>
</evidence>
<reference evidence="16" key="1">
    <citation type="submission" date="2021-02" db="EMBL/GenBank/DDBJ databases">
        <title>Fulvivirga sp. S481 isolated from sea water.</title>
        <authorList>
            <person name="Bae S.S."/>
            <person name="Baek K."/>
        </authorList>
    </citation>
    <scope>NUCLEOTIDE SEQUENCE</scope>
    <source>
        <strain evidence="16">S481</strain>
    </source>
</reference>
<dbReference type="Pfam" id="PF07715">
    <property type="entry name" value="Plug"/>
    <property type="match status" value="1"/>
</dbReference>
<dbReference type="InterPro" id="IPR008969">
    <property type="entry name" value="CarboxyPept-like_regulatory"/>
</dbReference>
<dbReference type="Pfam" id="PF13715">
    <property type="entry name" value="CarbopepD_reg_2"/>
    <property type="match status" value="1"/>
</dbReference>
<dbReference type="InterPro" id="IPR037066">
    <property type="entry name" value="Plug_dom_sf"/>
</dbReference>
<evidence type="ECO:0000259" key="14">
    <source>
        <dbReference type="Pfam" id="PF00593"/>
    </source>
</evidence>
<dbReference type="Proteomes" id="UP000662783">
    <property type="component" value="Chromosome"/>
</dbReference>
<dbReference type="GO" id="GO:0009279">
    <property type="term" value="C:cell outer membrane"/>
    <property type="evidence" value="ECO:0007669"/>
    <property type="project" value="UniProtKB-SubCell"/>
</dbReference>
<name>A0A974WIF6_9BACT</name>
<evidence type="ECO:0000313" key="17">
    <source>
        <dbReference type="Proteomes" id="UP000662783"/>
    </source>
</evidence>
<dbReference type="Gene3D" id="2.40.170.20">
    <property type="entry name" value="TonB-dependent receptor, beta-barrel domain"/>
    <property type="match status" value="1"/>
</dbReference>
<dbReference type="SUPFAM" id="SSF56935">
    <property type="entry name" value="Porins"/>
    <property type="match status" value="1"/>
</dbReference>